<comment type="similarity">
    <text evidence="4 8">Belongs to the glycosyltransferase 1 family. Bacterial/plant glycogen synthase subfamily.</text>
</comment>
<comment type="function">
    <text evidence="2 8">Synthesizes alpha-1,4-glucan chains using ADP-glucose.</text>
</comment>
<evidence type="ECO:0000256" key="3">
    <source>
        <dbReference type="ARBA" id="ARBA00004964"/>
    </source>
</evidence>
<keyword evidence="7 8" id="KW-0320">Glycogen biosynthesis</keyword>
<evidence type="ECO:0000256" key="1">
    <source>
        <dbReference type="ARBA" id="ARBA00001478"/>
    </source>
</evidence>
<sequence length="495" mass="54179">MRTRVGRAPDAVQECATGCKLLFVTSEIADFLKVGGLGEVSASLPRALRRMSDARVLLPGYRAVLAANPDMKIVAELPGLAEIPSCEIGEISTPDGLTMYIVVAGNLFDRAGNAYLDEHANPWDDNDVRFARLAMAAVELARGVPALKWRPEVLHLNDWPGALAAGYLDWQQVAVPSILTIHNLAYQGLFGRDRLNRLAIPGEAFAMDGVEFHGKISFLKAGIYYASQITTVSATYAKEITTPEFGCGLDGLLRARSDQGRLTGILNGIDESWDPSTDPHLPHPFDSANWRGKQANAYHLREEFGLAVSRGPLFAVVSRLVHQKGLDLTMAAIESIVRDGGQLVVTGEGEPEVENALRATAARHPESIAVKIGYEEPTARRIFAGSDFLLMPSRFEPCGLSQMYAQRFGSLPIAHNTGGLGDTIEDGATGFLFNRPTAETFAQAIDRAKTVFDRKDHLEAMRRRAMQRPFGWRESVRSYMDVYRRALGLDIRAAA</sequence>
<dbReference type="RefSeq" id="WP_379961791.1">
    <property type="nucleotide sequence ID" value="NZ_JAUYVI010000011.1"/>
</dbReference>
<dbReference type="NCBIfam" id="TIGR02095">
    <property type="entry name" value="glgA"/>
    <property type="match status" value="1"/>
</dbReference>
<accession>A0ABU0YXP6</accession>
<evidence type="ECO:0000256" key="5">
    <source>
        <dbReference type="ARBA" id="ARBA00022676"/>
    </source>
</evidence>
<feature type="binding site" evidence="8">
    <location>
        <position position="33"/>
    </location>
    <ligand>
        <name>ADP-alpha-D-glucose</name>
        <dbReference type="ChEBI" id="CHEBI:57498"/>
    </ligand>
</feature>
<reference evidence="12" key="1">
    <citation type="submission" date="2023-08" db="EMBL/GenBank/DDBJ databases">
        <title>Rhodospirillaceae gen. nov., a novel taxon isolated from the Yangtze River Yuezi River estuary sludge.</title>
        <authorList>
            <person name="Ruan L."/>
        </authorList>
    </citation>
    <scope>NUCLEOTIDE SEQUENCE [LARGE SCALE GENOMIC DNA]</scope>
    <source>
        <strain evidence="12">R-7</strain>
    </source>
</reference>
<evidence type="ECO:0000256" key="2">
    <source>
        <dbReference type="ARBA" id="ARBA00002764"/>
    </source>
</evidence>
<keyword evidence="6 8" id="KW-0808">Transferase</keyword>
<dbReference type="SUPFAM" id="SSF53756">
    <property type="entry name" value="UDP-Glycosyltransferase/glycogen phosphorylase"/>
    <property type="match status" value="1"/>
</dbReference>
<protein>
    <recommendedName>
        <fullName evidence="8">Glycogen synthase</fullName>
        <ecNumber evidence="8">2.4.1.21</ecNumber>
    </recommendedName>
    <alternativeName>
        <fullName evidence="8">Starch [bacterial glycogen] synthase</fullName>
    </alternativeName>
</protein>
<comment type="catalytic activity">
    <reaction evidence="1 8">
        <text>[(1-&gt;4)-alpha-D-glucosyl](n) + ADP-alpha-D-glucose = [(1-&gt;4)-alpha-D-glucosyl](n+1) + ADP + H(+)</text>
        <dbReference type="Rhea" id="RHEA:18189"/>
        <dbReference type="Rhea" id="RHEA-COMP:9584"/>
        <dbReference type="Rhea" id="RHEA-COMP:9587"/>
        <dbReference type="ChEBI" id="CHEBI:15378"/>
        <dbReference type="ChEBI" id="CHEBI:15444"/>
        <dbReference type="ChEBI" id="CHEBI:57498"/>
        <dbReference type="ChEBI" id="CHEBI:456216"/>
        <dbReference type="EC" id="2.4.1.21"/>
    </reaction>
</comment>
<dbReference type="Proteomes" id="UP001230156">
    <property type="component" value="Unassembled WGS sequence"/>
</dbReference>
<dbReference type="NCBIfam" id="NF001901">
    <property type="entry name" value="PRK00654.1-5"/>
    <property type="match status" value="1"/>
</dbReference>
<evidence type="ECO:0000256" key="4">
    <source>
        <dbReference type="ARBA" id="ARBA00010281"/>
    </source>
</evidence>
<feature type="domain" description="Starch synthase catalytic" evidence="10">
    <location>
        <begin position="20"/>
        <end position="254"/>
    </location>
</feature>
<dbReference type="HAMAP" id="MF_00484">
    <property type="entry name" value="Glycogen_synth"/>
    <property type="match status" value="1"/>
</dbReference>
<evidence type="ECO:0000256" key="8">
    <source>
        <dbReference type="HAMAP-Rule" id="MF_00484"/>
    </source>
</evidence>
<dbReference type="InterPro" id="IPR013534">
    <property type="entry name" value="Starch_synth_cat_dom"/>
</dbReference>
<organism evidence="11 12">
    <name type="scientific">Dongia sedimenti</name>
    <dbReference type="NCBI Taxonomy" id="3064282"/>
    <lineage>
        <taxon>Bacteria</taxon>
        <taxon>Pseudomonadati</taxon>
        <taxon>Pseudomonadota</taxon>
        <taxon>Alphaproteobacteria</taxon>
        <taxon>Rhodospirillales</taxon>
        <taxon>Dongiaceae</taxon>
        <taxon>Dongia</taxon>
    </lineage>
</organism>
<dbReference type="InterPro" id="IPR011835">
    <property type="entry name" value="GS/SS"/>
</dbReference>
<evidence type="ECO:0000259" key="9">
    <source>
        <dbReference type="Pfam" id="PF00534"/>
    </source>
</evidence>
<dbReference type="EMBL" id="JAUYVI010000011">
    <property type="protein sequence ID" value="MDQ7251428.1"/>
    <property type="molecule type" value="Genomic_DNA"/>
</dbReference>
<evidence type="ECO:0000259" key="10">
    <source>
        <dbReference type="Pfam" id="PF08323"/>
    </source>
</evidence>
<keyword evidence="12" id="KW-1185">Reference proteome</keyword>
<feature type="domain" description="Glycosyl transferase family 1" evidence="9">
    <location>
        <begin position="310"/>
        <end position="449"/>
    </location>
</feature>
<comment type="pathway">
    <text evidence="3 8">Glycan biosynthesis; glycogen biosynthesis.</text>
</comment>
<dbReference type="PANTHER" id="PTHR45825">
    <property type="entry name" value="GRANULE-BOUND STARCH SYNTHASE 1, CHLOROPLASTIC/AMYLOPLASTIC"/>
    <property type="match status" value="1"/>
</dbReference>
<proteinExistence type="inferred from homology"/>
<dbReference type="CDD" id="cd03791">
    <property type="entry name" value="GT5_Glycogen_synthase_DULL1-like"/>
    <property type="match status" value="1"/>
</dbReference>
<dbReference type="EC" id="2.4.1.21" evidence="8"/>
<dbReference type="Gene3D" id="3.40.50.2000">
    <property type="entry name" value="Glycogen Phosphorylase B"/>
    <property type="match status" value="2"/>
</dbReference>
<dbReference type="NCBIfam" id="NF001899">
    <property type="entry name" value="PRK00654.1-2"/>
    <property type="match status" value="1"/>
</dbReference>
<dbReference type="Pfam" id="PF00534">
    <property type="entry name" value="Glycos_transf_1"/>
    <property type="match status" value="1"/>
</dbReference>
<gene>
    <name evidence="8 11" type="primary">glgA</name>
    <name evidence="11" type="ORF">Q8A70_27325</name>
</gene>
<dbReference type="InterPro" id="IPR001296">
    <property type="entry name" value="Glyco_trans_1"/>
</dbReference>
<keyword evidence="5 8" id="KW-0328">Glycosyltransferase</keyword>
<dbReference type="Pfam" id="PF08323">
    <property type="entry name" value="Glyco_transf_5"/>
    <property type="match status" value="1"/>
</dbReference>
<evidence type="ECO:0000256" key="7">
    <source>
        <dbReference type="ARBA" id="ARBA00023056"/>
    </source>
</evidence>
<dbReference type="GO" id="GO:0009011">
    <property type="term" value="F:alpha-1,4-glucan glucosyltransferase (ADP-glucose donor) activity"/>
    <property type="evidence" value="ECO:0007669"/>
    <property type="project" value="UniProtKB-EC"/>
</dbReference>
<name>A0ABU0YXP6_9PROT</name>
<comment type="caution">
    <text evidence="11">The sequence shown here is derived from an EMBL/GenBank/DDBJ whole genome shotgun (WGS) entry which is preliminary data.</text>
</comment>
<dbReference type="PANTHER" id="PTHR45825:SF8">
    <property type="entry name" value="GLYCOGEN SYNTHASE"/>
    <property type="match status" value="1"/>
</dbReference>
<evidence type="ECO:0000313" key="11">
    <source>
        <dbReference type="EMBL" id="MDQ7251428.1"/>
    </source>
</evidence>
<evidence type="ECO:0000313" key="12">
    <source>
        <dbReference type="Proteomes" id="UP001230156"/>
    </source>
</evidence>
<evidence type="ECO:0000256" key="6">
    <source>
        <dbReference type="ARBA" id="ARBA00022679"/>
    </source>
</evidence>